<organism evidence="3 4">
    <name type="scientific">Candidatus Jidaibacter acanthamoebae</name>
    <dbReference type="NCBI Taxonomy" id="86105"/>
    <lineage>
        <taxon>Bacteria</taxon>
        <taxon>Pseudomonadati</taxon>
        <taxon>Pseudomonadota</taxon>
        <taxon>Alphaproteobacteria</taxon>
        <taxon>Rickettsiales</taxon>
        <taxon>Candidatus Midichloriaceae</taxon>
        <taxon>Candidatus Jidaibacter</taxon>
    </lineage>
</organism>
<dbReference type="AlphaFoldDB" id="A0A0C1QZU2"/>
<dbReference type="STRING" id="86105.NF27_DP00840"/>
<protein>
    <recommendedName>
        <fullName evidence="2">Porin domain-containing protein</fullName>
    </recommendedName>
</protein>
<dbReference type="GO" id="GO:0016020">
    <property type="term" value="C:membrane"/>
    <property type="evidence" value="ECO:0007669"/>
    <property type="project" value="InterPro"/>
</dbReference>
<gene>
    <name evidence="3" type="ORF">NF27_DP00840</name>
</gene>
<dbReference type="GO" id="GO:0015288">
    <property type="term" value="F:porin activity"/>
    <property type="evidence" value="ECO:0007669"/>
    <property type="project" value="InterPro"/>
</dbReference>
<reference evidence="3 4" key="1">
    <citation type="submission" date="2014-11" db="EMBL/GenBank/DDBJ databases">
        <title>A Rickettsiales Symbiont of Amoebae With Ancient Features.</title>
        <authorList>
            <person name="Schulz F."/>
            <person name="Martijn J."/>
            <person name="Wascher F."/>
            <person name="Kostanjsek R."/>
            <person name="Ettema T.J."/>
            <person name="Horn M."/>
        </authorList>
    </citation>
    <scope>NUCLEOTIDE SEQUENCE [LARGE SCALE GENOMIC DNA]</scope>
    <source>
        <strain evidence="3 4">UWC36</strain>
    </source>
</reference>
<feature type="signal peptide" evidence="1">
    <location>
        <begin position="1"/>
        <end position="19"/>
    </location>
</feature>
<evidence type="ECO:0000259" key="2">
    <source>
        <dbReference type="Pfam" id="PF13609"/>
    </source>
</evidence>
<dbReference type="PATRIC" id="fig|86105.3.peg.631"/>
<evidence type="ECO:0000256" key="1">
    <source>
        <dbReference type="SAM" id="SignalP"/>
    </source>
</evidence>
<dbReference type="Gene3D" id="2.40.160.10">
    <property type="entry name" value="Porin"/>
    <property type="match status" value="1"/>
</dbReference>
<dbReference type="EMBL" id="JSWE01000092">
    <property type="protein sequence ID" value="KIE05540.1"/>
    <property type="molecule type" value="Genomic_DNA"/>
</dbReference>
<dbReference type="InterPro" id="IPR023614">
    <property type="entry name" value="Porin_dom_sf"/>
</dbReference>
<dbReference type="InterPro" id="IPR033900">
    <property type="entry name" value="Gram_neg_porin_domain"/>
</dbReference>
<evidence type="ECO:0000313" key="4">
    <source>
        <dbReference type="Proteomes" id="UP000031258"/>
    </source>
</evidence>
<keyword evidence="4" id="KW-1185">Reference proteome</keyword>
<dbReference type="SUPFAM" id="SSF56935">
    <property type="entry name" value="Porins"/>
    <property type="match status" value="1"/>
</dbReference>
<sequence>MNKFITATILGLFPLTALAGDDFGGLKLKLSGSLNTQAGHVQQKKYFRYKTPGKADSGKLNSSSIVNDTKIKIEVDGDYNGLKYGGAIKLYADTSKAKNGSKDIADNVMTYVESGFGRIEAGSHGGATDKMKVSAVSVAKATGGIDGDYKFWIHGNTSQLEANPDPVKPEYESYEDIFVSDPYLAVGTEITSKANKISYYTPSFNGFKAGVSYAPDSEAKGTIENAKKHTRKNDRGLGYTNIVELALQYEQTFDDLEFNTSFLYQHGKAKKYIVNGVEKGRKKLNAWEVGALIRYQNFAVAGSYIDWGKTGATTAKLAGQKYGASLWNVGAAYETDKFGASVTYYESKRGATVSWNSGSGKFSDNLASEYNKLKVLSLGVEYKLAQGLMPYAEATHFKHDRAGTVKDNKGQVYLAGVKVSF</sequence>
<dbReference type="OrthoDB" id="6758483at2"/>
<proteinExistence type="predicted"/>
<keyword evidence="1" id="KW-0732">Signal</keyword>
<name>A0A0C1QZU2_9RICK</name>
<dbReference type="RefSeq" id="WP_039455761.1">
    <property type="nucleotide sequence ID" value="NZ_JSWE01000092.1"/>
</dbReference>
<dbReference type="Pfam" id="PF13609">
    <property type="entry name" value="Porin_4"/>
    <property type="match status" value="1"/>
</dbReference>
<accession>A0A0C1QZU2</accession>
<feature type="domain" description="Porin" evidence="2">
    <location>
        <begin position="7"/>
        <end position="400"/>
    </location>
</feature>
<dbReference type="Proteomes" id="UP000031258">
    <property type="component" value="Unassembled WGS sequence"/>
</dbReference>
<feature type="chain" id="PRO_5002155671" description="Porin domain-containing protein" evidence="1">
    <location>
        <begin position="20"/>
        <end position="421"/>
    </location>
</feature>
<evidence type="ECO:0000313" key="3">
    <source>
        <dbReference type="EMBL" id="KIE05540.1"/>
    </source>
</evidence>
<comment type="caution">
    <text evidence="3">The sequence shown here is derived from an EMBL/GenBank/DDBJ whole genome shotgun (WGS) entry which is preliminary data.</text>
</comment>